<name>A0A7H1NNX3_9PROT</name>
<protein>
    <submittedName>
        <fullName evidence="4">Thermostable beta-glucosidase B</fullName>
        <ecNumber evidence="4">3.2.1.21</ecNumber>
    </submittedName>
</protein>
<feature type="domain" description="Fibronectin type III-like" evidence="3">
    <location>
        <begin position="670"/>
        <end position="738"/>
    </location>
</feature>
<dbReference type="EMBL" id="CP060244">
    <property type="protein sequence ID" value="QNT77483.1"/>
    <property type="molecule type" value="Genomic_DNA"/>
</dbReference>
<keyword evidence="4" id="KW-0326">Glycosidase</keyword>
<keyword evidence="2 4" id="KW-0378">Hydrolase</keyword>
<dbReference type="Gene3D" id="3.20.20.300">
    <property type="entry name" value="Glycoside hydrolase, family 3, N-terminal domain"/>
    <property type="match status" value="1"/>
</dbReference>
<accession>A0A7H1NNX3</accession>
<dbReference type="PANTHER" id="PTHR42715">
    <property type="entry name" value="BETA-GLUCOSIDASE"/>
    <property type="match status" value="1"/>
</dbReference>
<dbReference type="Proteomes" id="UP000516349">
    <property type="component" value="Chromosome"/>
</dbReference>
<dbReference type="SUPFAM" id="SSF52279">
    <property type="entry name" value="Beta-D-glucan exohydrolase, C-terminal domain"/>
    <property type="match status" value="1"/>
</dbReference>
<dbReference type="RefSeq" id="WP_203413957.1">
    <property type="nucleotide sequence ID" value="NZ_CP060244.1"/>
</dbReference>
<dbReference type="EC" id="3.2.1.21" evidence="4"/>
<evidence type="ECO:0000256" key="2">
    <source>
        <dbReference type="ARBA" id="ARBA00022801"/>
    </source>
</evidence>
<organism evidence="4 5">
    <name type="scientific">Entomobacter blattae</name>
    <dbReference type="NCBI Taxonomy" id="2762277"/>
    <lineage>
        <taxon>Bacteria</taxon>
        <taxon>Pseudomonadati</taxon>
        <taxon>Pseudomonadota</taxon>
        <taxon>Alphaproteobacteria</taxon>
        <taxon>Acetobacterales</taxon>
        <taxon>Acetobacteraceae</taxon>
        <taxon>Entomobacter</taxon>
    </lineage>
</organism>
<comment type="similarity">
    <text evidence="1">Belongs to the glycosyl hydrolase 3 family.</text>
</comment>
<evidence type="ECO:0000313" key="4">
    <source>
        <dbReference type="EMBL" id="QNT77483.1"/>
    </source>
</evidence>
<evidence type="ECO:0000256" key="1">
    <source>
        <dbReference type="ARBA" id="ARBA00005336"/>
    </source>
</evidence>
<dbReference type="KEGG" id="ebla:JGUZn3_02250"/>
<dbReference type="Gene3D" id="2.60.40.10">
    <property type="entry name" value="Immunoglobulins"/>
    <property type="match status" value="1"/>
</dbReference>
<dbReference type="PANTHER" id="PTHR42715:SF10">
    <property type="entry name" value="BETA-GLUCOSIDASE"/>
    <property type="match status" value="1"/>
</dbReference>
<keyword evidence="5" id="KW-1185">Reference proteome</keyword>
<dbReference type="InterPro" id="IPR036962">
    <property type="entry name" value="Glyco_hydro_3_N_sf"/>
</dbReference>
<dbReference type="InterPro" id="IPR013783">
    <property type="entry name" value="Ig-like_fold"/>
</dbReference>
<evidence type="ECO:0000313" key="5">
    <source>
        <dbReference type="Proteomes" id="UP000516349"/>
    </source>
</evidence>
<dbReference type="AlphaFoldDB" id="A0A7H1NNX3"/>
<dbReference type="Gene3D" id="3.40.50.1700">
    <property type="entry name" value="Glycoside hydrolase family 3 C-terminal domain"/>
    <property type="match status" value="1"/>
</dbReference>
<reference evidence="4 5" key="1">
    <citation type="submission" date="2020-08" db="EMBL/GenBank/DDBJ databases">
        <title>Complete genome sequence of Entomobacter blattae G55GP.</title>
        <authorList>
            <person name="Poehlein A."/>
            <person name="Guzman J."/>
            <person name="Daniel R."/>
            <person name="Vilcinskas A."/>
        </authorList>
    </citation>
    <scope>NUCLEOTIDE SEQUENCE [LARGE SCALE GENOMIC DNA]</scope>
    <source>
        <strain evidence="4 5">G55GP</strain>
    </source>
</reference>
<dbReference type="Pfam" id="PF00933">
    <property type="entry name" value="Glyco_hydro_3"/>
    <property type="match status" value="1"/>
</dbReference>
<dbReference type="PRINTS" id="PR00133">
    <property type="entry name" value="GLHYDRLASE3"/>
</dbReference>
<evidence type="ECO:0000259" key="3">
    <source>
        <dbReference type="SMART" id="SM01217"/>
    </source>
</evidence>
<dbReference type="SUPFAM" id="SSF51445">
    <property type="entry name" value="(Trans)glycosidases"/>
    <property type="match status" value="1"/>
</dbReference>
<dbReference type="SMART" id="SM01217">
    <property type="entry name" value="Fn3_like"/>
    <property type="match status" value="1"/>
</dbReference>
<dbReference type="InterPro" id="IPR017853">
    <property type="entry name" value="GH"/>
</dbReference>
<dbReference type="GO" id="GO:0005975">
    <property type="term" value="P:carbohydrate metabolic process"/>
    <property type="evidence" value="ECO:0007669"/>
    <property type="project" value="InterPro"/>
</dbReference>
<sequence>MVNFFSSLRQFFSTEKPFSIPHGGKTLMARGKYSFLKKKPLRPSSSTKNISQIIDRLTLEEKIALLSSQLAIDIAGIQKPPHAIGSAGFCEGNKDAAIPALQITDAGLGVGITPYTPYPEGITALPSTLTLAASFSSTMAEKAGNLIGKEASLRGFNVLLLGGCNLVREPLSGRNFETAGEDPLLSGHISGALARGVQNNKVVAALKHFVLSPQETRRAFYNATLNEEALQESDLLAFYIALGTSHAGAVMLCENRVNDLPMPENSYLVTTVLKKEWGFSGWVLSEWGSTPSCEPSAIAGLDQESARELDKSPYFTEPLLQAVQEGRVPLARIDDMVERILKGLAQAGLFPAPSPPPQPLEPNAFTADMKAHYLTARSIAEKGIVLLKNDNECLPLPFNLTRIALIGGHADLGILSGGGSSQVTPPNSLSFEVNAQRGHNFPLQRIYHPSVPLLELRKKFSSTEFVFHDGTNVKEASQIARDCDAAIIFAEQWMSEGLDSPNLELPDQQDILISSIALANPKTIVVLITGGAVKMPWVNQVGAILAAWYPGIAGAEAIARIISGEVTPSGRLPISFPHNEDQLPNPTPIDITIEDGNFSGPGPFDISYKKEGSNVGYRWFSHTKQKPLFPFGFGLSYTSFHYSDLMITEQDETLVATLDIVNTGQFRGTDVPQIYVSHTGRTSFSKRLIGYYRINLEAGQGARISIVLEKKILAHFHSSRRQWHIEGGRYAFTAAPHADDDTLQYDITLSEEYLPIKAIVSPFI</sequence>
<dbReference type="GO" id="GO:0008422">
    <property type="term" value="F:beta-glucosidase activity"/>
    <property type="evidence" value="ECO:0007669"/>
    <property type="project" value="UniProtKB-EC"/>
</dbReference>
<dbReference type="Pfam" id="PF14310">
    <property type="entry name" value="Fn3-like"/>
    <property type="match status" value="1"/>
</dbReference>
<dbReference type="InterPro" id="IPR001764">
    <property type="entry name" value="Glyco_hydro_3_N"/>
</dbReference>
<dbReference type="InterPro" id="IPR026891">
    <property type="entry name" value="Fn3-like"/>
</dbReference>
<dbReference type="Pfam" id="PF01915">
    <property type="entry name" value="Glyco_hydro_3_C"/>
    <property type="match status" value="1"/>
</dbReference>
<dbReference type="InterPro" id="IPR050288">
    <property type="entry name" value="Cellulose_deg_GH3"/>
</dbReference>
<dbReference type="InterPro" id="IPR036881">
    <property type="entry name" value="Glyco_hydro_3_C_sf"/>
</dbReference>
<gene>
    <name evidence="4" type="primary">bglB</name>
    <name evidence="4" type="ORF">JGUZn3_02250</name>
</gene>
<dbReference type="InterPro" id="IPR002772">
    <property type="entry name" value="Glyco_hydro_3_C"/>
</dbReference>
<proteinExistence type="inferred from homology"/>